<dbReference type="SUPFAM" id="SSF53448">
    <property type="entry name" value="Nucleotide-diphospho-sugar transferases"/>
    <property type="match status" value="1"/>
</dbReference>
<reference evidence="2" key="1">
    <citation type="submission" date="2020-04" db="EMBL/GenBank/DDBJ databases">
        <title>Deep metagenomics examines the oral microbiome during advanced dental caries in children, revealing novel taxa and co-occurrences with host molecules.</title>
        <authorList>
            <person name="Baker J.L."/>
            <person name="Morton J.T."/>
            <person name="Dinis M."/>
            <person name="Alvarez R."/>
            <person name="Tran N.C."/>
            <person name="Knight R."/>
            <person name="Edlund A."/>
        </authorList>
    </citation>
    <scope>NUCLEOTIDE SEQUENCE</scope>
    <source>
        <strain evidence="2">JCVI_24_bin.2</strain>
    </source>
</reference>
<protein>
    <submittedName>
        <fullName evidence="2">Glycosyltransferase family 2 protein</fullName>
    </submittedName>
</protein>
<accession>A0A930DQR9</accession>
<comment type="caution">
    <text evidence="2">The sequence shown here is derived from an EMBL/GenBank/DDBJ whole genome shotgun (WGS) entry which is preliminary data.</text>
</comment>
<dbReference type="InterPro" id="IPR001173">
    <property type="entry name" value="Glyco_trans_2-like"/>
</dbReference>
<dbReference type="Gene3D" id="3.90.550.10">
    <property type="entry name" value="Spore Coat Polysaccharide Biosynthesis Protein SpsA, Chain A"/>
    <property type="match status" value="1"/>
</dbReference>
<dbReference type="Proteomes" id="UP000709351">
    <property type="component" value="Unassembled WGS sequence"/>
</dbReference>
<dbReference type="EMBL" id="JABZRD010000045">
    <property type="protein sequence ID" value="MBF1283153.1"/>
    <property type="molecule type" value="Genomic_DNA"/>
</dbReference>
<dbReference type="InterPro" id="IPR029044">
    <property type="entry name" value="Nucleotide-diphossugar_trans"/>
</dbReference>
<dbReference type="PANTHER" id="PTHR22916:SF3">
    <property type="entry name" value="UDP-GLCNAC:BETAGAL BETA-1,3-N-ACETYLGLUCOSAMINYLTRANSFERASE-LIKE PROTEIN 1"/>
    <property type="match status" value="1"/>
</dbReference>
<organism evidence="2 3">
    <name type="scientific">Oribacterium parvum</name>
    <dbReference type="NCBI Taxonomy" id="1501329"/>
    <lineage>
        <taxon>Bacteria</taxon>
        <taxon>Bacillati</taxon>
        <taxon>Bacillota</taxon>
        <taxon>Clostridia</taxon>
        <taxon>Lachnospirales</taxon>
        <taxon>Lachnospiraceae</taxon>
        <taxon>Oribacterium</taxon>
    </lineage>
</organism>
<gene>
    <name evidence="2" type="ORF">HXM93_01270</name>
</gene>
<evidence type="ECO:0000259" key="1">
    <source>
        <dbReference type="Pfam" id="PF00535"/>
    </source>
</evidence>
<evidence type="ECO:0000313" key="2">
    <source>
        <dbReference type="EMBL" id="MBF1283153.1"/>
    </source>
</evidence>
<name>A0A930DQR9_9FIRM</name>
<dbReference type="GO" id="GO:0016758">
    <property type="term" value="F:hexosyltransferase activity"/>
    <property type="evidence" value="ECO:0007669"/>
    <property type="project" value="UniProtKB-ARBA"/>
</dbReference>
<dbReference type="AlphaFoldDB" id="A0A930DQR9"/>
<dbReference type="PANTHER" id="PTHR22916">
    <property type="entry name" value="GLYCOSYLTRANSFERASE"/>
    <property type="match status" value="1"/>
</dbReference>
<feature type="domain" description="Glycosyltransferase 2-like" evidence="1">
    <location>
        <begin position="7"/>
        <end position="164"/>
    </location>
</feature>
<sequence length="332" mass="38613">MKKPLISVCVVTYQHKKYIGECLDSILRQKGEFSLEILVHDDASTDGSQEMIRAYQDKYPDIVFPILQKENQYSQGKHNITGIFNFPRAKGDFISVIDGDDFFSSEEKLEKQRKALEEHPDAILSFHPVKVIMEDGREGPKKLLMPYEKDCIISEKELITHRGGIAFSSLFFRRSLLYDDTDSLKLPEFYYAFPVGDRPLELMTALKGKAVYLSEALSAYRFHLSGSWTVTQGGEKAKAKQEQYFQEMKQGYALFLKESQGKYKHEVEESIHRLSFSIAMNLRDFSEIYSRENRSLYKELSVKEKLLLRLESHLPGLYRFLQRHFGMERNKI</sequence>
<dbReference type="Pfam" id="PF00535">
    <property type="entry name" value="Glycos_transf_2"/>
    <property type="match status" value="1"/>
</dbReference>
<evidence type="ECO:0000313" key="3">
    <source>
        <dbReference type="Proteomes" id="UP000709351"/>
    </source>
</evidence>
<proteinExistence type="predicted"/>